<dbReference type="Proteomes" id="UP000198615">
    <property type="component" value="Unassembled WGS sequence"/>
</dbReference>
<dbReference type="GO" id="GO:0015740">
    <property type="term" value="P:C4-dicarboxylate transport"/>
    <property type="evidence" value="ECO:0007669"/>
    <property type="project" value="TreeGrafter"/>
</dbReference>
<dbReference type="GO" id="GO:0005886">
    <property type="term" value="C:plasma membrane"/>
    <property type="evidence" value="ECO:0007669"/>
    <property type="project" value="UniProtKB-SubCell"/>
</dbReference>
<evidence type="ECO:0000256" key="5">
    <source>
        <dbReference type="ARBA" id="ARBA00022692"/>
    </source>
</evidence>
<dbReference type="InterPro" id="IPR055348">
    <property type="entry name" value="DctQ"/>
</dbReference>
<dbReference type="RefSeq" id="WP_028794278.1">
    <property type="nucleotide sequence ID" value="NZ_FNBW01000009.1"/>
</dbReference>
<evidence type="ECO:0000256" key="8">
    <source>
        <dbReference type="ARBA" id="ARBA00038436"/>
    </source>
</evidence>
<dbReference type="InterPro" id="IPR007387">
    <property type="entry name" value="TRAP_DctQ"/>
</dbReference>
<evidence type="ECO:0000256" key="6">
    <source>
        <dbReference type="ARBA" id="ARBA00022989"/>
    </source>
</evidence>
<dbReference type="PANTHER" id="PTHR35011:SF10">
    <property type="entry name" value="TRAP TRANSPORTER SMALL PERMEASE PROTEIN"/>
    <property type="match status" value="1"/>
</dbReference>
<name>A0A8G2BJD8_9PROT</name>
<feature type="domain" description="Tripartite ATP-independent periplasmic transporters DctQ component" evidence="10">
    <location>
        <begin position="28"/>
        <end position="158"/>
    </location>
</feature>
<reference evidence="11 12" key="1">
    <citation type="submission" date="2016-10" db="EMBL/GenBank/DDBJ databases">
        <authorList>
            <person name="Varghese N."/>
            <person name="Submissions S."/>
        </authorList>
    </citation>
    <scope>NUCLEOTIDE SEQUENCE [LARGE SCALE GENOMIC DNA]</scope>
    <source>
        <strain evidence="11 12">DSM 18839</strain>
    </source>
</reference>
<keyword evidence="12" id="KW-1185">Reference proteome</keyword>
<comment type="subcellular location">
    <subcellularLocation>
        <location evidence="1 9">Cell inner membrane</location>
        <topology evidence="1 9">Multi-pass membrane protein</topology>
    </subcellularLocation>
</comment>
<keyword evidence="3" id="KW-1003">Cell membrane</keyword>
<evidence type="ECO:0000256" key="9">
    <source>
        <dbReference type="RuleBase" id="RU369079"/>
    </source>
</evidence>
<dbReference type="Pfam" id="PF04290">
    <property type="entry name" value="DctQ"/>
    <property type="match status" value="1"/>
</dbReference>
<keyword evidence="5 9" id="KW-0812">Transmembrane</keyword>
<dbReference type="PANTHER" id="PTHR35011">
    <property type="entry name" value="2,3-DIKETO-L-GULONATE TRAP TRANSPORTER SMALL PERMEASE PROTEIN YIAM"/>
    <property type="match status" value="1"/>
</dbReference>
<keyword evidence="2 9" id="KW-0813">Transport</keyword>
<evidence type="ECO:0000313" key="12">
    <source>
        <dbReference type="Proteomes" id="UP000198615"/>
    </source>
</evidence>
<evidence type="ECO:0000259" key="10">
    <source>
        <dbReference type="Pfam" id="PF04290"/>
    </source>
</evidence>
<feature type="transmembrane region" description="Helical" evidence="9">
    <location>
        <begin position="90"/>
        <end position="108"/>
    </location>
</feature>
<gene>
    <name evidence="11" type="ORF">SAMN05660686_03158</name>
</gene>
<dbReference type="OrthoDB" id="6160477at2"/>
<comment type="similarity">
    <text evidence="8 9">Belongs to the TRAP transporter small permease family.</text>
</comment>
<comment type="function">
    <text evidence="9">Part of the tripartite ATP-independent periplasmic (TRAP) transport system.</text>
</comment>
<sequence>MLDKLLAANFKLSSLMVWIGGAGLIGAAIMVTIDVFLRDVFLVTLGGADEISGYIFAISTAFAFPYAVLHRANVRIDALYIPLPPFVRSILDLVALVGLAVFFFPLTWRSWLMLQDNIGFWTKSITPLQTPIAIPQSLWFAGMVVFCLTVLLVFVVALTRLLRGDLTGVHDIAGVPTLDEEMQSGDGGHAG</sequence>
<keyword evidence="6 9" id="KW-1133">Transmembrane helix</keyword>
<proteinExistence type="inferred from homology"/>
<evidence type="ECO:0000256" key="2">
    <source>
        <dbReference type="ARBA" id="ARBA00022448"/>
    </source>
</evidence>
<dbReference type="AlphaFoldDB" id="A0A8G2BJD8"/>
<accession>A0A8G2BJD8</accession>
<feature type="transmembrane region" description="Helical" evidence="9">
    <location>
        <begin position="138"/>
        <end position="158"/>
    </location>
</feature>
<evidence type="ECO:0000256" key="7">
    <source>
        <dbReference type="ARBA" id="ARBA00023136"/>
    </source>
</evidence>
<comment type="subunit">
    <text evidence="9">The complex comprises the extracytoplasmic solute receptor protein and the two transmembrane proteins.</text>
</comment>
<evidence type="ECO:0000313" key="11">
    <source>
        <dbReference type="EMBL" id="SDG03975.1"/>
    </source>
</evidence>
<feature type="transmembrane region" description="Helical" evidence="9">
    <location>
        <begin position="51"/>
        <end position="69"/>
    </location>
</feature>
<keyword evidence="4 9" id="KW-0997">Cell inner membrane</keyword>
<evidence type="ECO:0000256" key="3">
    <source>
        <dbReference type="ARBA" id="ARBA00022475"/>
    </source>
</evidence>
<feature type="transmembrane region" description="Helical" evidence="9">
    <location>
        <begin position="12"/>
        <end position="31"/>
    </location>
</feature>
<organism evidence="11 12">
    <name type="scientific">Thalassobaculum litoreum DSM 18839</name>
    <dbReference type="NCBI Taxonomy" id="1123362"/>
    <lineage>
        <taxon>Bacteria</taxon>
        <taxon>Pseudomonadati</taxon>
        <taxon>Pseudomonadota</taxon>
        <taxon>Alphaproteobacteria</taxon>
        <taxon>Rhodospirillales</taxon>
        <taxon>Thalassobaculaceae</taxon>
        <taxon>Thalassobaculum</taxon>
    </lineage>
</organism>
<protein>
    <recommendedName>
        <fullName evidence="9">TRAP transporter small permease protein</fullName>
    </recommendedName>
</protein>
<evidence type="ECO:0000256" key="4">
    <source>
        <dbReference type="ARBA" id="ARBA00022519"/>
    </source>
</evidence>
<keyword evidence="7 9" id="KW-0472">Membrane</keyword>
<comment type="caution">
    <text evidence="11">The sequence shown here is derived from an EMBL/GenBank/DDBJ whole genome shotgun (WGS) entry which is preliminary data.</text>
</comment>
<dbReference type="EMBL" id="FNBW01000009">
    <property type="protein sequence ID" value="SDG03975.1"/>
    <property type="molecule type" value="Genomic_DNA"/>
</dbReference>
<dbReference type="GO" id="GO:0022857">
    <property type="term" value="F:transmembrane transporter activity"/>
    <property type="evidence" value="ECO:0007669"/>
    <property type="project" value="UniProtKB-UniRule"/>
</dbReference>
<evidence type="ECO:0000256" key="1">
    <source>
        <dbReference type="ARBA" id="ARBA00004429"/>
    </source>
</evidence>